<accession>X5MKA5</accession>
<dbReference type="Proteomes" id="UP000032160">
    <property type="component" value="Chromosome I"/>
</dbReference>
<evidence type="ECO:0000313" key="2">
    <source>
        <dbReference type="Proteomes" id="UP000032160"/>
    </source>
</evidence>
<dbReference type="HOGENOM" id="CLU_3005616_0_0_5"/>
<protein>
    <submittedName>
        <fullName evidence="1">Uncharacterized protein</fullName>
    </submittedName>
</protein>
<evidence type="ECO:0000313" key="1">
    <source>
        <dbReference type="EMBL" id="CDO58395.1"/>
    </source>
</evidence>
<proteinExistence type="predicted"/>
<reference evidence="1 2" key="1">
    <citation type="journal article" date="2014" name="Front. Genet.">
        <title>Genome and metabolic network of "Candidatus Phaeomarinobacter ectocarpi" Ec32, a new candidate genus of Alphaproteobacteria frequently associated with brown algae.</title>
        <authorList>
            <person name="Dittami S.M."/>
            <person name="Barbeyron T."/>
            <person name="Boyen C."/>
            <person name="Cambefort J."/>
            <person name="Collet G."/>
            <person name="Delage L."/>
            <person name="Gobet A."/>
            <person name="Groisillier A."/>
            <person name="Leblanc C."/>
            <person name="Michel G."/>
            <person name="Scornet D."/>
            <person name="Siegel A."/>
            <person name="Tapia J.E."/>
            <person name="Tonon T."/>
        </authorList>
    </citation>
    <scope>NUCLEOTIDE SEQUENCE [LARGE SCALE GENOMIC DNA]</scope>
    <source>
        <strain evidence="1 2">Ec32</strain>
    </source>
</reference>
<keyword evidence="2" id="KW-1185">Reference proteome</keyword>
<dbReference type="AlphaFoldDB" id="X5MKA5"/>
<name>X5MKA5_9HYPH</name>
<dbReference type="KEGG" id="pect:BN1012_Phect181"/>
<dbReference type="EMBL" id="HG966617">
    <property type="protein sequence ID" value="CDO58395.1"/>
    <property type="molecule type" value="Genomic_DNA"/>
</dbReference>
<sequence length="56" mass="6551">MFIEVADHLKPAEPVIEVFYSDETHKMRVTLFEKDVPLELLQWAISLAQEQLPPRT</sequence>
<gene>
    <name evidence="1" type="ORF">BN1012_Phect181</name>
</gene>
<organism evidence="1 2">
    <name type="scientific">Candidatus Phaeomarinibacter ectocarpi</name>
    <dbReference type="NCBI Taxonomy" id="1458461"/>
    <lineage>
        <taxon>Bacteria</taxon>
        <taxon>Pseudomonadati</taxon>
        <taxon>Pseudomonadota</taxon>
        <taxon>Alphaproteobacteria</taxon>
        <taxon>Hyphomicrobiales</taxon>
        <taxon>Parvibaculaceae</taxon>
        <taxon>Candidatus Phaeomarinibacter</taxon>
    </lineage>
</organism>